<organism evidence="3 4">
    <name type="scientific">Nesterenkonia xinjiangensis</name>
    <dbReference type="NCBI Taxonomy" id="225327"/>
    <lineage>
        <taxon>Bacteria</taxon>
        <taxon>Bacillati</taxon>
        <taxon>Actinomycetota</taxon>
        <taxon>Actinomycetes</taxon>
        <taxon>Micrococcales</taxon>
        <taxon>Micrococcaceae</taxon>
        <taxon>Nesterenkonia</taxon>
    </lineage>
</organism>
<reference evidence="3 4" key="1">
    <citation type="submission" date="2020-07" db="EMBL/GenBank/DDBJ databases">
        <title>Sequencing the genomes of 1000 actinobacteria strains.</title>
        <authorList>
            <person name="Klenk H.-P."/>
        </authorList>
    </citation>
    <scope>NUCLEOTIDE SEQUENCE [LARGE SCALE GENOMIC DNA]</scope>
    <source>
        <strain evidence="3 4">DSM 15475</strain>
    </source>
</reference>
<name>A0A7Z0GK44_9MICC</name>
<proteinExistence type="predicted"/>
<feature type="transmembrane region" description="Helical" evidence="2">
    <location>
        <begin position="21"/>
        <end position="41"/>
    </location>
</feature>
<dbReference type="AlphaFoldDB" id="A0A7Z0GK44"/>
<feature type="region of interest" description="Disordered" evidence="1">
    <location>
        <begin position="227"/>
        <end position="259"/>
    </location>
</feature>
<feature type="transmembrane region" description="Helical" evidence="2">
    <location>
        <begin position="156"/>
        <end position="176"/>
    </location>
</feature>
<feature type="transmembrane region" description="Helical" evidence="2">
    <location>
        <begin position="53"/>
        <end position="76"/>
    </location>
</feature>
<feature type="transmembrane region" description="Helical" evidence="2">
    <location>
        <begin position="116"/>
        <end position="144"/>
    </location>
</feature>
<evidence type="ECO:0000313" key="4">
    <source>
        <dbReference type="Proteomes" id="UP000535437"/>
    </source>
</evidence>
<protein>
    <submittedName>
        <fullName evidence="3">Uncharacterized protein</fullName>
    </submittedName>
</protein>
<evidence type="ECO:0000313" key="3">
    <source>
        <dbReference type="EMBL" id="NYJ77427.1"/>
    </source>
</evidence>
<gene>
    <name evidence="3" type="ORF">HNR09_000838</name>
</gene>
<comment type="caution">
    <text evidence="3">The sequence shown here is derived from an EMBL/GenBank/DDBJ whole genome shotgun (WGS) entry which is preliminary data.</text>
</comment>
<keyword evidence="2" id="KW-0472">Membrane</keyword>
<evidence type="ECO:0000256" key="1">
    <source>
        <dbReference type="SAM" id="MobiDB-lite"/>
    </source>
</evidence>
<dbReference type="Proteomes" id="UP000535437">
    <property type="component" value="Unassembled WGS sequence"/>
</dbReference>
<sequence>MNTADLAMSRFEHTTARWGRATMGAVLMVSLAAPLILLAVGDFDITFSQLLTAYLAVAAVYLVLAMVEPITYFPILGQAAMYQAFMIGNIANKLLPAAIVAQNRLDVRPGSRKGDLVAVMAICGAAVVHIVSLLLFVGVLGTWLLSVVPEPVIEIAQLYILPAILGAVVVQAVVTVRQARSTGFALVMSLLVILVLVPLAPAIGPFGIALAVLLTVLASWFFRGPSGPQEEDGDADGDRPVVPGAAASAESGEHRPPRS</sequence>
<accession>A0A7Z0GK44</accession>
<keyword evidence="2" id="KW-0812">Transmembrane</keyword>
<dbReference type="RefSeq" id="WP_179540913.1">
    <property type="nucleotide sequence ID" value="NZ_BAAALL010000004.1"/>
</dbReference>
<evidence type="ECO:0000256" key="2">
    <source>
        <dbReference type="SAM" id="Phobius"/>
    </source>
</evidence>
<keyword evidence="2" id="KW-1133">Transmembrane helix</keyword>
<dbReference type="EMBL" id="JACCFY010000001">
    <property type="protein sequence ID" value="NYJ77427.1"/>
    <property type="molecule type" value="Genomic_DNA"/>
</dbReference>
<keyword evidence="4" id="KW-1185">Reference proteome</keyword>